<dbReference type="OrthoDB" id="1577640at2759"/>
<keyword evidence="6" id="KW-1185">Reference proteome</keyword>
<dbReference type="Gene3D" id="1.25.40.20">
    <property type="entry name" value="Ankyrin repeat-containing domain"/>
    <property type="match status" value="3"/>
</dbReference>
<evidence type="ECO:0000313" key="5">
    <source>
        <dbReference type="EMBL" id="VDI83823.1"/>
    </source>
</evidence>
<feature type="repeat" description="ANK" evidence="3">
    <location>
        <begin position="1024"/>
        <end position="1056"/>
    </location>
</feature>
<feature type="repeat" description="ANK" evidence="3">
    <location>
        <begin position="724"/>
        <end position="756"/>
    </location>
</feature>
<dbReference type="Pfam" id="PF12796">
    <property type="entry name" value="Ank_2"/>
    <property type="match status" value="5"/>
</dbReference>
<feature type="repeat" description="ANK" evidence="3">
    <location>
        <begin position="1058"/>
        <end position="1090"/>
    </location>
</feature>
<feature type="repeat" description="ANK" evidence="3">
    <location>
        <begin position="691"/>
        <end position="723"/>
    </location>
</feature>
<sequence length="1151" mass="130871">MAPLLEEEENYIRLALLLKGVSPRAVRTFFDKEFPPTYLPSTLNKNYNTLNGLFKNRILNRAQWNLLFPKSEHSIVIENLSDLQDSQSTLQTEHSIVIENLRDLNDSHSTLQTEQSSTIDTLSDLQDSQRTLQTEHSIVTEILKDLKDSHSTLQTEHSSTTDTLSDLQDSQRTFKTEHSIVTEILRDLKDSNSILQIEHSKVTEILKDPIPWNIREQITEVLESWKEDDKTFIETNGAKSILKCIKENGCVVVTASSGTGKTSLVRHVALQMQNEGYEILPVSNPKEIIKWYNPSKNTLFVVDDFCGTYGLNPMKFDKWKNFMEKIKALVEKKPVKVIISCRLQVYKDRHMKSLSFFQECECNLQSADLCLLKTEKQCIAEFYLKTNASEISDLYDMFDCFPLLCYLYSKNSKLNIIDFFTNPFIVYKDEIGKLQTEGAHVKYCALALCVMFNNQLKEEWLTEHVGENIKTIIKNTYEACKVVKGTSRLVLRDELDSLTHTYIRKDGEVYSTIHDKLFDFLAFYFGSEMIYCLINNATSQFISERFLFERKKKKDELTIIVPTRYQQMYISRMVNDWSRGKVVDVFCNINMDDCIFRQQLLFHIEGLAISQQQKMASLYDIDNKSTPLIQCCCIGDINLVKWCLHNCTKNVNHCRYTDKVSPLYMASAYGYNEVVKLLVNNKGDINKCDYKDLSPLYIACQNARTEVVQMLINNKADINKCTDEEVSPIYVACYKGHTEVVQMLINSNADINKCKDTGSSPLYIACQEGHTKVVEMLINNKADINKCRDTGASPLYIACWKGNNVTVQMLINNKADINKCKDTDGVSPLYIACEEGHSEVVQMLIDNKADINKCSDIDGVSPLYIACQEGHTEVVQMLINNTADINKCRDTGQSSLYIACEEGHTAVVQTLINNKADINKCGDTDGVSPLYIACQKGHAEVVQMLIDNKAKINKCKDTGESPLYIACQERHAEVIKILINNKADINKCRDTGESPLYIACEQGHTEVVKILINNKVDINKCRDAGESPLYITCQEGHTEVVQMLIKNKADINKCRNTDGVSPLYIACQEGHTEVVQMLINNKADINKRIDTGEFPLFIACYKGHAEIVESLLKYKADCYLKCDGLTPLGIARRANHSNIVDLLERWDKQSI</sequence>
<keyword evidence="2 3" id="KW-0040">ANK repeat</keyword>
<evidence type="ECO:0000313" key="6">
    <source>
        <dbReference type="Proteomes" id="UP000596742"/>
    </source>
</evidence>
<dbReference type="PROSITE" id="PS50088">
    <property type="entry name" value="ANK_REPEAT"/>
    <property type="match status" value="14"/>
</dbReference>
<feature type="repeat" description="ANK" evidence="3">
    <location>
        <begin position="757"/>
        <end position="789"/>
    </location>
</feature>
<dbReference type="SMART" id="SM00248">
    <property type="entry name" value="ANK"/>
    <property type="match status" value="15"/>
</dbReference>
<feature type="repeat" description="ANK" evidence="3">
    <location>
        <begin position="1091"/>
        <end position="1117"/>
    </location>
</feature>
<feature type="domain" description="Novel STAND NTPase 3" evidence="4">
    <location>
        <begin position="232"/>
        <end position="380"/>
    </location>
</feature>
<dbReference type="Proteomes" id="UP000596742">
    <property type="component" value="Unassembled WGS sequence"/>
</dbReference>
<evidence type="ECO:0000259" key="4">
    <source>
        <dbReference type="Pfam" id="PF20720"/>
    </source>
</evidence>
<accession>A0A8B6HRU0</accession>
<feature type="repeat" description="ANK" evidence="3">
    <location>
        <begin position="891"/>
        <end position="923"/>
    </location>
</feature>
<dbReference type="GO" id="GO:0045087">
    <property type="term" value="P:innate immune response"/>
    <property type="evidence" value="ECO:0007669"/>
    <property type="project" value="TreeGrafter"/>
</dbReference>
<feature type="repeat" description="ANK" evidence="3">
    <location>
        <begin position="858"/>
        <end position="890"/>
    </location>
</feature>
<gene>
    <name evidence="5" type="ORF">MGAL_10B057140</name>
</gene>
<feature type="repeat" description="ANK" evidence="3">
    <location>
        <begin position="658"/>
        <end position="690"/>
    </location>
</feature>
<evidence type="ECO:0000256" key="1">
    <source>
        <dbReference type="ARBA" id="ARBA00022737"/>
    </source>
</evidence>
<dbReference type="InterPro" id="IPR051631">
    <property type="entry name" value="Ankyrin-KH/SAM_domain"/>
</dbReference>
<dbReference type="SUPFAM" id="SSF52540">
    <property type="entry name" value="P-loop containing nucleoside triphosphate hydrolases"/>
    <property type="match status" value="1"/>
</dbReference>
<feature type="repeat" description="ANK" evidence="3">
    <location>
        <begin position="925"/>
        <end position="957"/>
    </location>
</feature>
<dbReference type="AlphaFoldDB" id="A0A8B6HRU0"/>
<dbReference type="PANTHER" id="PTHR23206">
    <property type="entry name" value="MASK PROTEIN"/>
    <property type="match status" value="1"/>
</dbReference>
<organism evidence="5 6">
    <name type="scientific">Mytilus galloprovincialis</name>
    <name type="common">Mediterranean mussel</name>
    <dbReference type="NCBI Taxonomy" id="29158"/>
    <lineage>
        <taxon>Eukaryota</taxon>
        <taxon>Metazoa</taxon>
        <taxon>Spiralia</taxon>
        <taxon>Lophotrochozoa</taxon>
        <taxon>Mollusca</taxon>
        <taxon>Bivalvia</taxon>
        <taxon>Autobranchia</taxon>
        <taxon>Pteriomorphia</taxon>
        <taxon>Mytilida</taxon>
        <taxon>Mytiloidea</taxon>
        <taxon>Mytilidae</taxon>
        <taxon>Mytilinae</taxon>
        <taxon>Mytilus</taxon>
    </lineage>
</organism>
<dbReference type="InterPro" id="IPR002110">
    <property type="entry name" value="Ankyrin_rpt"/>
</dbReference>
<keyword evidence="1" id="KW-0677">Repeat</keyword>
<feature type="repeat" description="ANK" evidence="3">
    <location>
        <begin position="790"/>
        <end position="822"/>
    </location>
</feature>
<protein>
    <recommendedName>
        <fullName evidence="4">Novel STAND NTPase 3 domain-containing protein</fullName>
    </recommendedName>
</protein>
<dbReference type="Pfam" id="PF00023">
    <property type="entry name" value="Ank"/>
    <property type="match status" value="1"/>
</dbReference>
<dbReference type="PROSITE" id="PS50297">
    <property type="entry name" value="ANK_REP_REGION"/>
    <property type="match status" value="14"/>
</dbReference>
<dbReference type="GO" id="GO:0005737">
    <property type="term" value="C:cytoplasm"/>
    <property type="evidence" value="ECO:0007669"/>
    <property type="project" value="TreeGrafter"/>
</dbReference>
<dbReference type="InterPro" id="IPR036770">
    <property type="entry name" value="Ankyrin_rpt-contain_sf"/>
</dbReference>
<evidence type="ECO:0000256" key="3">
    <source>
        <dbReference type="PROSITE-ProRule" id="PRU00023"/>
    </source>
</evidence>
<feature type="repeat" description="ANK" evidence="3">
    <location>
        <begin position="824"/>
        <end position="856"/>
    </location>
</feature>
<dbReference type="PRINTS" id="PR01415">
    <property type="entry name" value="ANKYRIN"/>
</dbReference>
<dbReference type="PANTHER" id="PTHR23206:SF7">
    <property type="entry name" value="PROTEIN KINASE DOMAIN-CONTAINING PROTEIN"/>
    <property type="match status" value="1"/>
</dbReference>
<feature type="repeat" description="ANK" evidence="3">
    <location>
        <begin position="991"/>
        <end position="1023"/>
    </location>
</feature>
<comment type="caution">
    <text evidence="5">The sequence shown here is derived from an EMBL/GenBank/DDBJ whole genome shotgun (WGS) entry which is preliminary data.</text>
</comment>
<dbReference type="InterPro" id="IPR027417">
    <property type="entry name" value="P-loop_NTPase"/>
</dbReference>
<reference evidence="5" key="1">
    <citation type="submission" date="2018-11" db="EMBL/GenBank/DDBJ databases">
        <authorList>
            <person name="Alioto T."/>
            <person name="Alioto T."/>
        </authorList>
    </citation>
    <scope>NUCLEOTIDE SEQUENCE</scope>
</reference>
<name>A0A8B6HRU0_MYTGA</name>
<dbReference type="SUPFAM" id="SSF48403">
    <property type="entry name" value="Ankyrin repeat"/>
    <property type="match status" value="2"/>
</dbReference>
<dbReference type="InterPro" id="IPR049050">
    <property type="entry name" value="nSTAND3"/>
</dbReference>
<proteinExistence type="predicted"/>
<feature type="repeat" description="ANK" evidence="3">
    <location>
        <begin position="958"/>
        <end position="990"/>
    </location>
</feature>
<evidence type="ECO:0000256" key="2">
    <source>
        <dbReference type="ARBA" id="ARBA00023043"/>
    </source>
</evidence>
<dbReference type="EMBL" id="UYJE01010505">
    <property type="protein sequence ID" value="VDI83823.1"/>
    <property type="molecule type" value="Genomic_DNA"/>
</dbReference>
<dbReference type="Pfam" id="PF13637">
    <property type="entry name" value="Ank_4"/>
    <property type="match status" value="1"/>
</dbReference>
<dbReference type="Pfam" id="PF20720">
    <property type="entry name" value="nSTAND3"/>
    <property type="match status" value="1"/>
</dbReference>